<sequence>MQQENKICQNCKQEFIIELEDFLFYEKIKVPPPTFCPDCRIVRRMSWRNERTLYHRKCDATGKDIITMFAPENPFVVYERDYWWSDNWDQLASARDYDFSKPFFQQFRELFEKAPLPNLANSNTINSEYGNHSLDIKNCYLFYASARCEDISYCAGALDSKNSLDLYKTLNLIQCYDDTLCGDLNRVFFSYDSDESVNCAFLHACKNLIDCLGCINLRNKSNCIFNKQYTKEEYAKERAKYDLGSYKGLTDFRKKFEEFIKQYPRRHGFIHKSQNCVGDNILNCKNVYMGFDIFGDAQDCKYVMHGAEFRDIYDGYGVGAIFSESYEIVDTGDNATLNRFAVFTHSCQNTNYTYACKNSQDLFGCVGLRSKRYCILNKQYTKESFDELRTKIIAHMTDMPYVDAKGRTYKYGEFFPIELSPFAYNETIAQEYYPKTKSEILEAGFRWREPDTKQYKITLQPQDLPDHIKDVQDDILNQVIACEHAAGGCNHQCMGAFKIIPSELAFYRAMNLALPRLCSNCRHYARLAQRTPFKLWDRQCAKCGKEIKTSYSPDREEIIYCEACYNAEVA</sequence>
<dbReference type="EMBL" id="MHPJ01000020">
    <property type="protein sequence ID" value="OGZ78481.1"/>
    <property type="molecule type" value="Genomic_DNA"/>
</dbReference>
<proteinExistence type="predicted"/>
<dbReference type="Proteomes" id="UP000178650">
    <property type="component" value="Unassembled WGS sequence"/>
</dbReference>
<comment type="caution">
    <text evidence="1">The sequence shown here is derived from an EMBL/GenBank/DDBJ whole genome shotgun (WGS) entry which is preliminary data.</text>
</comment>
<gene>
    <name evidence="1" type="ORF">A2358_01685</name>
</gene>
<organism evidence="1 2">
    <name type="scientific">Candidatus Staskawiczbacteria bacterium RIFOXYB1_FULL_37_44</name>
    <dbReference type="NCBI Taxonomy" id="1802223"/>
    <lineage>
        <taxon>Bacteria</taxon>
        <taxon>Candidatus Staskawicziibacteriota</taxon>
    </lineage>
</organism>
<name>A0A1G2IVP6_9BACT</name>
<evidence type="ECO:0000313" key="1">
    <source>
        <dbReference type="EMBL" id="OGZ78481.1"/>
    </source>
</evidence>
<reference evidence="1 2" key="1">
    <citation type="journal article" date="2016" name="Nat. Commun.">
        <title>Thousands of microbial genomes shed light on interconnected biogeochemical processes in an aquifer system.</title>
        <authorList>
            <person name="Anantharaman K."/>
            <person name="Brown C.T."/>
            <person name="Hug L.A."/>
            <person name="Sharon I."/>
            <person name="Castelle C.J."/>
            <person name="Probst A.J."/>
            <person name="Thomas B.C."/>
            <person name="Singh A."/>
            <person name="Wilkins M.J."/>
            <person name="Karaoz U."/>
            <person name="Brodie E.L."/>
            <person name="Williams K.H."/>
            <person name="Hubbard S.S."/>
            <person name="Banfield J.F."/>
        </authorList>
    </citation>
    <scope>NUCLEOTIDE SEQUENCE [LARGE SCALE GENOMIC DNA]</scope>
</reference>
<dbReference type="AlphaFoldDB" id="A0A1G2IVP6"/>
<protein>
    <submittedName>
        <fullName evidence="1">Uncharacterized protein</fullName>
    </submittedName>
</protein>
<evidence type="ECO:0000313" key="2">
    <source>
        <dbReference type="Proteomes" id="UP000178650"/>
    </source>
</evidence>
<accession>A0A1G2IVP6</accession>